<evidence type="ECO:0000313" key="2">
    <source>
        <dbReference type="Proteomes" id="UP000799754"/>
    </source>
</evidence>
<organism evidence="1 2">
    <name type="scientific">Macroventuria anomochaeta</name>
    <dbReference type="NCBI Taxonomy" id="301207"/>
    <lineage>
        <taxon>Eukaryota</taxon>
        <taxon>Fungi</taxon>
        <taxon>Dikarya</taxon>
        <taxon>Ascomycota</taxon>
        <taxon>Pezizomycotina</taxon>
        <taxon>Dothideomycetes</taxon>
        <taxon>Pleosporomycetidae</taxon>
        <taxon>Pleosporales</taxon>
        <taxon>Pleosporineae</taxon>
        <taxon>Didymellaceae</taxon>
        <taxon>Macroventuria</taxon>
    </lineage>
</organism>
<evidence type="ECO:0000313" key="1">
    <source>
        <dbReference type="EMBL" id="KAF2631296.1"/>
    </source>
</evidence>
<comment type="caution">
    <text evidence="1">The sequence shown here is derived from an EMBL/GenBank/DDBJ whole genome shotgun (WGS) entry which is preliminary data.</text>
</comment>
<name>A0ACB6SAH0_9PLEO</name>
<sequence>MSPVGGSNLANFLERVSSPETTSEFRTQARVYIRRWYACIASVLSCMHGSGVRYQDIKPSNIVHRGDRVFFTDFGSSSTFDIDHTTSTDAHARLTAMYGAPEMVLHCGEHGRSSDIFCPRLCVLRHVDSHERQSSFKISRLSPRR</sequence>
<dbReference type="EMBL" id="MU006705">
    <property type="protein sequence ID" value="KAF2631296.1"/>
    <property type="molecule type" value="Genomic_DNA"/>
</dbReference>
<keyword evidence="2" id="KW-1185">Reference proteome</keyword>
<accession>A0ACB6SAH0</accession>
<reference evidence="1" key="1">
    <citation type="journal article" date="2020" name="Stud. Mycol.">
        <title>101 Dothideomycetes genomes: a test case for predicting lifestyles and emergence of pathogens.</title>
        <authorList>
            <person name="Haridas S."/>
            <person name="Albert R."/>
            <person name="Binder M."/>
            <person name="Bloem J."/>
            <person name="Labutti K."/>
            <person name="Salamov A."/>
            <person name="Andreopoulos B."/>
            <person name="Baker S."/>
            <person name="Barry K."/>
            <person name="Bills G."/>
            <person name="Bluhm B."/>
            <person name="Cannon C."/>
            <person name="Castanera R."/>
            <person name="Culley D."/>
            <person name="Daum C."/>
            <person name="Ezra D."/>
            <person name="Gonzalez J."/>
            <person name="Henrissat B."/>
            <person name="Kuo A."/>
            <person name="Liang C."/>
            <person name="Lipzen A."/>
            <person name="Lutzoni F."/>
            <person name="Magnuson J."/>
            <person name="Mondo S."/>
            <person name="Nolan M."/>
            <person name="Ohm R."/>
            <person name="Pangilinan J."/>
            <person name="Park H.-J."/>
            <person name="Ramirez L."/>
            <person name="Alfaro M."/>
            <person name="Sun H."/>
            <person name="Tritt A."/>
            <person name="Yoshinaga Y."/>
            <person name="Zwiers L.-H."/>
            <person name="Turgeon B."/>
            <person name="Goodwin S."/>
            <person name="Spatafora J."/>
            <person name="Crous P."/>
            <person name="Grigoriev I."/>
        </authorList>
    </citation>
    <scope>NUCLEOTIDE SEQUENCE</scope>
    <source>
        <strain evidence="1">CBS 525.71</strain>
    </source>
</reference>
<dbReference type="Proteomes" id="UP000799754">
    <property type="component" value="Unassembled WGS sequence"/>
</dbReference>
<protein>
    <submittedName>
        <fullName evidence="1">Uncharacterized protein</fullName>
    </submittedName>
</protein>
<gene>
    <name evidence="1" type="ORF">BU25DRAFT_481884</name>
</gene>
<proteinExistence type="predicted"/>